<sequence>MRFGFKSAAAACCVSISAVLAAGAQEGDAGAACADKPNLTGLAPALSNVFAMTGLDQNSVADDVLMVDFIVVMKNDGGVAAEGSRLSYTAQVRSLAGAVVETVDGVTDTYWIAPGETQENIVNIVVSELAPLLQPSGEVKGAIRFRAVADVDNDVAECVETDNSGEATVELSAQVIDPPQAS</sequence>
<accession>A0A239PTL7</accession>
<dbReference type="AlphaFoldDB" id="A0A239PTL7"/>
<reference evidence="2 3" key="1">
    <citation type="submission" date="2017-07" db="EMBL/GenBank/DDBJ databases">
        <authorList>
            <person name="Sun Z.S."/>
            <person name="Albrecht U."/>
            <person name="Echele G."/>
            <person name="Lee C.C."/>
        </authorList>
    </citation>
    <scope>NUCLEOTIDE SEQUENCE [LARGE SCALE GENOMIC DNA]</scope>
    <source>
        <strain evidence="2 3">CGMCC 1.12710</strain>
    </source>
</reference>
<gene>
    <name evidence="2" type="ORF">SAMN06297382_1670</name>
</gene>
<dbReference type="EMBL" id="FZQA01000003">
    <property type="protein sequence ID" value="SNT73272.1"/>
    <property type="molecule type" value="Genomic_DNA"/>
</dbReference>
<protein>
    <submittedName>
        <fullName evidence="2">Uncharacterized protein</fullName>
    </submittedName>
</protein>
<dbReference type="Proteomes" id="UP000198346">
    <property type="component" value="Unassembled WGS sequence"/>
</dbReference>
<organism evidence="2 3">
    <name type="scientific">Amphiplicatus metriothermophilus</name>
    <dbReference type="NCBI Taxonomy" id="1519374"/>
    <lineage>
        <taxon>Bacteria</taxon>
        <taxon>Pseudomonadati</taxon>
        <taxon>Pseudomonadota</taxon>
        <taxon>Alphaproteobacteria</taxon>
        <taxon>Parvularculales</taxon>
        <taxon>Parvularculaceae</taxon>
        <taxon>Amphiplicatus</taxon>
    </lineage>
</organism>
<evidence type="ECO:0000256" key="1">
    <source>
        <dbReference type="SAM" id="SignalP"/>
    </source>
</evidence>
<dbReference type="RefSeq" id="WP_089412151.1">
    <property type="nucleotide sequence ID" value="NZ_FZQA01000003.1"/>
</dbReference>
<dbReference type="InterPro" id="IPR013783">
    <property type="entry name" value="Ig-like_fold"/>
</dbReference>
<proteinExistence type="predicted"/>
<evidence type="ECO:0000313" key="3">
    <source>
        <dbReference type="Proteomes" id="UP000198346"/>
    </source>
</evidence>
<feature type="chain" id="PRO_5013145179" evidence="1">
    <location>
        <begin position="22"/>
        <end position="182"/>
    </location>
</feature>
<evidence type="ECO:0000313" key="2">
    <source>
        <dbReference type="EMBL" id="SNT73272.1"/>
    </source>
</evidence>
<feature type="signal peptide" evidence="1">
    <location>
        <begin position="1"/>
        <end position="21"/>
    </location>
</feature>
<keyword evidence="1" id="KW-0732">Signal</keyword>
<dbReference type="Gene3D" id="2.60.40.10">
    <property type="entry name" value="Immunoglobulins"/>
    <property type="match status" value="1"/>
</dbReference>
<keyword evidence="3" id="KW-1185">Reference proteome</keyword>
<name>A0A239PTL7_9PROT</name>